<dbReference type="Gene3D" id="2.60.40.2440">
    <property type="entry name" value="Carbohydrate binding type-21 domain"/>
    <property type="match status" value="1"/>
</dbReference>
<dbReference type="AlphaFoldDB" id="G3B3H1"/>
<sequence>MNKFDEPLSLKFIHKPARTQELVNRKVGEQKTRRNSDTNKQLVLGGDTKSTNSLGPGKDSNTGDTSNMRNFSFFSQHVPDLHDDTASIDSNPDASLSQAGLGDEDVFRYKLVRKKSGEILKSNLKDPSYFDHTVSKSLPTTPSYKQVHFGDASDVRYFNKKDKPAAISASNSPTLQSPDFSLNVSEDEASDASFDSGDDPADERTRDVNDLLGSSRHSFFNGSTAYPNPKHSHLIDWNLDLVNFSPMDYDTNISRHVPVFLERVFISIDKKYLLGHVAVKNLSFEKSVTMRYTFDNWGTIIEIPTIYVPDIPTVLRSNGYDRFVFKVQLNKMFNNFGANMHFQKNNYKFCIKYVANNTNYWDNNSMRDYEINLTKIITQANSPVARTNFSDNSVFNRTGSADSLTSLNSKGFKPRYSSSYLRRRSSDSKLSTLESDADYVKNNFYLSSPLLSNYSSGSFSSDVLNPSKSNTSTDTLIPNKNFLNPHDSNPLDLKSLNASLFTDNDNYNSPSYQQLIDNYCFFTPGGSQPQKSSSGSNQKESGNPSSSSSSGSNSASEPAGGLDGSSEFSSSTFTVSSLLGT</sequence>
<feature type="compositionally biased region" description="Basic and acidic residues" evidence="1">
    <location>
        <begin position="25"/>
        <end position="37"/>
    </location>
</feature>
<dbReference type="PROSITE" id="PS51159">
    <property type="entry name" value="CBM21"/>
    <property type="match status" value="1"/>
</dbReference>
<dbReference type="GO" id="GO:0008157">
    <property type="term" value="F:protein phosphatase 1 binding"/>
    <property type="evidence" value="ECO:0007669"/>
    <property type="project" value="TreeGrafter"/>
</dbReference>
<evidence type="ECO:0000313" key="4">
    <source>
        <dbReference type="Proteomes" id="UP000000707"/>
    </source>
</evidence>
<gene>
    <name evidence="3" type="ORF">CANTEDRAFT_114209</name>
</gene>
<accession>G3B3H1</accession>
<feature type="compositionally biased region" description="Polar residues" evidence="1">
    <location>
        <begin position="48"/>
        <end position="70"/>
    </location>
</feature>
<dbReference type="PANTHER" id="PTHR12307:SF36">
    <property type="entry name" value="GLYCOGEN-BINDING SUBUNIT 76A"/>
    <property type="match status" value="1"/>
</dbReference>
<feature type="region of interest" description="Disordered" evidence="1">
    <location>
        <begin position="462"/>
        <end position="489"/>
    </location>
</feature>
<dbReference type="PANTHER" id="PTHR12307">
    <property type="entry name" value="PROTEIN PHOSPHATASE 1 REGULATORY SUBUNIT"/>
    <property type="match status" value="1"/>
</dbReference>
<dbReference type="KEGG" id="cten:18247312"/>
<dbReference type="OrthoDB" id="1881at2759"/>
<evidence type="ECO:0000313" key="3">
    <source>
        <dbReference type="EMBL" id="EGV64396.1"/>
    </source>
</evidence>
<dbReference type="GeneID" id="18247312"/>
<organism evidence="4">
    <name type="scientific">Candida tenuis (strain ATCC 10573 / BCRC 21748 / CBS 615 / JCM 9827 / NBRC 10315 / NRRL Y-1498 / VKM Y-70)</name>
    <name type="common">Yeast</name>
    <name type="synonym">Yamadazyma tenuis</name>
    <dbReference type="NCBI Taxonomy" id="590646"/>
    <lineage>
        <taxon>Eukaryota</taxon>
        <taxon>Fungi</taxon>
        <taxon>Dikarya</taxon>
        <taxon>Ascomycota</taxon>
        <taxon>Saccharomycotina</taxon>
        <taxon>Pichiomycetes</taxon>
        <taxon>Debaryomycetaceae</taxon>
        <taxon>Yamadazyma</taxon>
    </lineage>
</organism>
<dbReference type="HOGENOM" id="CLU_024643_0_0_1"/>
<dbReference type="InterPro" id="IPR005036">
    <property type="entry name" value="CBM21_dom"/>
</dbReference>
<dbReference type="GO" id="GO:0005979">
    <property type="term" value="P:regulation of glycogen biosynthetic process"/>
    <property type="evidence" value="ECO:0007669"/>
    <property type="project" value="TreeGrafter"/>
</dbReference>
<proteinExistence type="predicted"/>
<feature type="domain" description="CBM21" evidence="2">
    <location>
        <begin position="251"/>
        <end position="372"/>
    </location>
</feature>
<protein>
    <recommendedName>
        <fullName evidence="2">CBM21 domain-containing protein</fullName>
    </recommendedName>
</protein>
<evidence type="ECO:0000256" key="1">
    <source>
        <dbReference type="SAM" id="MobiDB-lite"/>
    </source>
</evidence>
<dbReference type="Pfam" id="PF03370">
    <property type="entry name" value="CBM_21"/>
    <property type="match status" value="1"/>
</dbReference>
<dbReference type="STRING" id="590646.G3B3H1"/>
<dbReference type="InterPro" id="IPR050782">
    <property type="entry name" value="PP1_regulatory_subunit_3"/>
</dbReference>
<feature type="compositionally biased region" description="Polar residues" evidence="1">
    <location>
        <begin position="462"/>
        <end position="482"/>
    </location>
</feature>
<evidence type="ECO:0000259" key="2">
    <source>
        <dbReference type="PROSITE" id="PS51159"/>
    </source>
</evidence>
<dbReference type="eggNOG" id="KOG3986">
    <property type="taxonomic scope" value="Eukaryota"/>
</dbReference>
<dbReference type="GO" id="GO:2001069">
    <property type="term" value="F:glycogen binding"/>
    <property type="evidence" value="ECO:0007669"/>
    <property type="project" value="TreeGrafter"/>
</dbReference>
<feature type="region of interest" description="Disordered" evidence="1">
    <location>
        <begin position="526"/>
        <end position="581"/>
    </location>
</feature>
<dbReference type="RefSeq" id="XP_006686710.1">
    <property type="nucleotide sequence ID" value="XM_006686647.1"/>
</dbReference>
<dbReference type="EMBL" id="GL996521">
    <property type="protein sequence ID" value="EGV64396.1"/>
    <property type="molecule type" value="Genomic_DNA"/>
</dbReference>
<keyword evidence="4" id="KW-1185">Reference proteome</keyword>
<dbReference type="Proteomes" id="UP000000707">
    <property type="component" value="Unassembled WGS sequence"/>
</dbReference>
<dbReference type="InterPro" id="IPR038175">
    <property type="entry name" value="CBM21_dom_sf"/>
</dbReference>
<feature type="region of interest" description="Disordered" evidence="1">
    <location>
        <begin position="25"/>
        <end position="70"/>
    </location>
</feature>
<name>G3B3H1_CANTC</name>
<reference evidence="3 4" key="1">
    <citation type="journal article" date="2011" name="Proc. Natl. Acad. Sci. U.S.A.">
        <title>Comparative genomics of xylose-fermenting fungi for enhanced biofuel production.</title>
        <authorList>
            <person name="Wohlbach D.J."/>
            <person name="Kuo A."/>
            <person name="Sato T.K."/>
            <person name="Potts K.M."/>
            <person name="Salamov A.A."/>
            <person name="LaButti K.M."/>
            <person name="Sun H."/>
            <person name="Clum A."/>
            <person name="Pangilinan J.L."/>
            <person name="Lindquist E.A."/>
            <person name="Lucas S."/>
            <person name="Lapidus A."/>
            <person name="Jin M."/>
            <person name="Gunawan C."/>
            <person name="Balan V."/>
            <person name="Dale B.E."/>
            <person name="Jeffries T.W."/>
            <person name="Zinkel R."/>
            <person name="Barry K.W."/>
            <person name="Grigoriev I.V."/>
            <person name="Gasch A.P."/>
        </authorList>
    </citation>
    <scope>NUCLEOTIDE SEQUENCE [LARGE SCALE GENOMIC DNA]</scope>
    <source>
        <strain evidence="4">ATCC 10573 / BCRC 21748 / CBS 615 / JCM 9827 / NBRC 10315 / NRRL Y-1498 / VKM Y-70</strain>
    </source>
</reference>
<dbReference type="GO" id="GO:0000164">
    <property type="term" value="C:protein phosphatase type 1 complex"/>
    <property type="evidence" value="ECO:0007669"/>
    <property type="project" value="TreeGrafter"/>
</dbReference>